<reference evidence="2 3" key="1">
    <citation type="submission" date="2019-12" db="EMBL/GenBank/DDBJ databases">
        <authorList>
            <person name="Wolfe R."/>
            <person name="Danczak R."/>
            <person name="Wilkins M."/>
        </authorList>
    </citation>
    <scope>NUCLEOTIDE SEQUENCE [LARGE SCALE GENOMIC DNA]</scope>
    <source>
        <strain evidence="2">X2_MaxBin.013</strain>
    </source>
</reference>
<feature type="signal peptide" evidence="1">
    <location>
        <begin position="1"/>
        <end position="21"/>
    </location>
</feature>
<evidence type="ECO:0000313" key="3">
    <source>
        <dbReference type="Proteomes" id="UP000488506"/>
    </source>
</evidence>
<protein>
    <submittedName>
        <fullName evidence="2">Uncharacterized protein</fullName>
    </submittedName>
</protein>
<accession>A0A833L0S5</accession>
<feature type="chain" id="PRO_5032456409" evidence="1">
    <location>
        <begin position="22"/>
        <end position="139"/>
    </location>
</feature>
<dbReference type="EMBL" id="WPAF01000018">
    <property type="protein sequence ID" value="KAF0133791.1"/>
    <property type="molecule type" value="Genomic_DNA"/>
</dbReference>
<organism evidence="2 3">
    <name type="scientific">Candidatus Saganbacteria bacterium</name>
    <dbReference type="NCBI Taxonomy" id="2575572"/>
    <lineage>
        <taxon>Bacteria</taxon>
        <taxon>Bacillati</taxon>
        <taxon>Saganbacteria</taxon>
    </lineage>
</organism>
<keyword evidence="1" id="KW-0732">Signal</keyword>
<proteinExistence type="predicted"/>
<comment type="caution">
    <text evidence="2">The sequence shown here is derived from an EMBL/GenBank/DDBJ whole genome shotgun (WGS) entry which is preliminary data.</text>
</comment>
<evidence type="ECO:0000313" key="2">
    <source>
        <dbReference type="EMBL" id="KAF0133791.1"/>
    </source>
</evidence>
<dbReference type="AlphaFoldDB" id="A0A833L0S5"/>
<gene>
    <name evidence="2" type="ORF">FD145_1107</name>
</gene>
<evidence type="ECO:0000256" key="1">
    <source>
        <dbReference type="SAM" id="SignalP"/>
    </source>
</evidence>
<dbReference type="Proteomes" id="UP000488506">
    <property type="component" value="Unassembled WGS sequence"/>
</dbReference>
<sequence>MKKLLSFWISFVILFSGSCFAMQPSVIGGVRDGLAIGFMADGPLSNNIGIRFGLEANSGKQPLVAFLGSKFYLANVGRSLMSFGLGVVAYAGGSKNAEIGGAFSMIFNRVANIVPLFFEIGVDVAGTSRAQAQLGFKIF</sequence>
<dbReference type="PROSITE" id="PS51257">
    <property type="entry name" value="PROKAR_LIPOPROTEIN"/>
    <property type="match status" value="1"/>
</dbReference>
<name>A0A833L0S5_UNCSA</name>